<reference evidence="2 3" key="1">
    <citation type="journal article" date="2013" name="BMC Genomics">
        <title>Reconstruction of the lipid metabolism for the microalga Monoraphidium neglectum from its genome sequence reveals characteristics suitable for biofuel production.</title>
        <authorList>
            <person name="Bogen C."/>
            <person name="Al-Dilaimi A."/>
            <person name="Albersmeier A."/>
            <person name="Wichmann J."/>
            <person name="Grundmann M."/>
            <person name="Rupp O."/>
            <person name="Lauersen K.J."/>
            <person name="Blifernez-Klassen O."/>
            <person name="Kalinowski J."/>
            <person name="Goesmann A."/>
            <person name="Mussgnug J.H."/>
            <person name="Kruse O."/>
        </authorList>
    </citation>
    <scope>NUCLEOTIDE SEQUENCE [LARGE SCALE GENOMIC DNA]</scope>
    <source>
        <strain evidence="2 3">SAG 48.87</strain>
    </source>
</reference>
<protein>
    <submittedName>
        <fullName evidence="2">Uncharacterized protein</fullName>
    </submittedName>
</protein>
<organism evidence="2 3">
    <name type="scientific">Monoraphidium neglectum</name>
    <dbReference type="NCBI Taxonomy" id="145388"/>
    <lineage>
        <taxon>Eukaryota</taxon>
        <taxon>Viridiplantae</taxon>
        <taxon>Chlorophyta</taxon>
        <taxon>core chlorophytes</taxon>
        <taxon>Chlorophyceae</taxon>
        <taxon>CS clade</taxon>
        <taxon>Sphaeropleales</taxon>
        <taxon>Selenastraceae</taxon>
        <taxon>Monoraphidium</taxon>
    </lineage>
</organism>
<dbReference type="Proteomes" id="UP000054498">
    <property type="component" value="Unassembled WGS sequence"/>
</dbReference>
<feature type="compositionally biased region" description="Polar residues" evidence="1">
    <location>
        <begin position="448"/>
        <end position="464"/>
    </location>
</feature>
<feature type="compositionally biased region" description="Pro residues" evidence="1">
    <location>
        <begin position="511"/>
        <end position="522"/>
    </location>
</feature>
<feature type="compositionally biased region" description="Low complexity" evidence="1">
    <location>
        <begin position="275"/>
        <end position="300"/>
    </location>
</feature>
<dbReference type="AlphaFoldDB" id="A0A0D2L569"/>
<gene>
    <name evidence="2" type="ORF">MNEG_5783</name>
</gene>
<accession>A0A0D2L569</accession>
<feature type="region of interest" description="Disordered" evidence="1">
    <location>
        <begin position="508"/>
        <end position="604"/>
    </location>
</feature>
<feature type="compositionally biased region" description="Low complexity" evidence="1">
    <location>
        <begin position="182"/>
        <end position="200"/>
    </location>
</feature>
<evidence type="ECO:0000313" key="3">
    <source>
        <dbReference type="Proteomes" id="UP000054498"/>
    </source>
</evidence>
<sequence>MDLVTAGIGPAASAADLDVEAQGMDELLRLASGDSELWSLMQDLSDSLSDNEDSPASAPPAGATAASPAAADAPQDSRSSAVHACDISSGGSANTLEQACPTPATAAATAAGPAALAADAWCLMAVNDSNLNTWPQPAAPALTHEMLLAASQSFGPAELLAPGAPAAHPFQAAGWAPPPQWQQPQQPGQAQLGQSQQVGPLQQWQAEQSAGQPAVRLLSHTTNATPGPCGPQDASALQRQRSEALAAALHGSRALLPALRSAMAARQRRGGGGAAAVPRRSSAGEPASAAQAPGAPQQLPLPNIKTIAQQCTAFPPAAAAVAMPATAAAAAAELAAFAEQLRASLPGDGAASAPPTHHPWAPTSCDHSALASQQDTWAPTPSPSPVSVPGAMPLSGHPLQTHCPGRAESLPNLGYHDSIFDSVPTAVASGPMLDNVSQPLLLRLPGASSWQQDSRGPQSRQQHGGNPPHAAAGEWAPSHSFSQERPARPLQDLPRLQAQEQLLVWSAGVALPPPPRRAPPAGPATAGRGKRRSLEPEEAVASASAKCSARSQGAARRGSTRGGSEAPATKEQRRKAPRVTIVSGSGGAADAGVPGPRQGAPWAAAEAPSMGRLLMASGWAPNRSPTRPRGGSAPPCAVLELQGSLGRSGIEAALLCGSSL</sequence>
<proteinExistence type="predicted"/>
<feature type="compositionally biased region" description="Low complexity" evidence="1">
    <location>
        <begin position="45"/>
        <end position="81"/>
    </location>
</feature>
<dbReference type="GeneID" id="25738660"/>
<feature type="region of interest" description="Disordered" evidence="1">
    <location>
        <begin position="45"/>
        <end position="84"/>
    </location>
</feature>
<feature type="compositionally biased region" description="Polar residues" evidence="1">
    <location>
        <begin position="202"/>
        <end position="211"/>
    </location>
</feature>
<name>A0A0D2L569_9CHLO</name>
<evidence type="ECO:0000313" key="2">
    <source>
        <dbReference type="EMBL" id="KIZ02179.1"/>
    </source>
</evidence>
<evidence type="ECO:0000256" key="1">
    <source>
        <dbReference type="SAM" id="MobiDB-lite"/>
    </source>
</evidence>
<dbReference type="RefSeq" id="XP_013901198.1">
    <property type="nucleotide sequence ID" value="XM_014045744.1"/>
</dbReference>
<feature type="compositionally biased region" description="Low complexity" evidence="1">
    <location>
        <begin position="548"/>
        <end position="566"/>
    </location>
</feature>
<keyword evidence="3" id="KW-1185">Reference proteome</keyword>
<feature type="region of interest" description="Disordered" evidence="1">
    <location>
        <begin position="347"/>
        <end position="408"/>
    </location>
</feature>
<feature type="region of interest" description="Disordered" evidence="1">
    <location>
        <begin position="168"/>
        <end position="241"/>
    </location>
</feature>
<feature type="region of interest" description="Disordered" evidence="1">
    <location>
        <begin position="266"/>
        <end position="300"/>
    </location>
</feature>
<dbReference type="EMBL" id="KK101103">
    <property type="protein sequence ID" value="KIZ02179.1"/>
    <property type="molecule type" value="Genomic_DNA"/>
</dbReference>
<feature type="region of interest" description="Disordered" evidence="1">
    <location>
        <begin position="447"/>
        <end position="487"/>
    </location>
</feature>
<dbReference type="KEGG" id="mng:MNEG_5783"/>